<dbReference type="PRINTS" id="PR01459">
    <property type="entry name" value="KCNQCHANNEL"/>
</dbReference>
<feature type="transmembrane region" description="Helical" evidence="15">
    <location>
        <begin position="158"/>
        <end position="180"/>
    </location>
</feature>
<dbReference type="SUPFAM" id="SSF81324">
    <property type="entry name" value="Voltage-gated potassium channels"/>
    <property type="match status" value="1"/>
</dbReference>
<feature type="domain" description="Ion transport" evidence="16">
    <location>
        <begin position="130"/>
        <end position="358"/>
    </location>
</feature>
<dbReference type="GO" id="GO:0005249">
    <property type="term" value="F:voltage-gated potassium channel activity"/>
    <property type="evidence" value="ECO:0007669"/>
    <property type="project" value="InterPro"/>
</dbReference>
<dbReference type="EMBL" id="MG973372">
    <property type="protein sequence ID" value="AWJ68225.1"/>
    <property type="molecule type" value="mRNA"/>
</dbReference>
<proteinExistence type="evidence at transcript level"/>
<dbReference type="FunFam" id="1.10.287.70:FF:000016">
    <property type="entry name" value="Putative potassium voltage-gated channel subfamily KQT member 2"/>
    <property type="match status" value="1"/>
</dbReference>
<feature type="coiled-coil region" evidence="13">
    <location>
        <begin position="604"/>
        <end position="631"/>
    </location>
</feature>
<feature type="compositionally biased region" description="Basic residues" evidence="14">
    <location>
        <begin position="718"/>
        <end position="727"/>
    </location>
</feature>
<dbReference type="PRINTS" id="PR00169">
    <property type="entry name" value="KCHANNEL"/>
</dbReference>
<evidence type="ECO:0000256" key="2">
    <source>
        <dbReference type="ARBA" id="ARBA00022448"/>
    </source>
</evidence>
<evidence type="ECO:0000256" key="15">
    <source>
        <dbReference type="SAM" id="Phobius"/>
    </source>
</evidence>
<evidence type="ECO:0000256" key="5">
    <source>
        <dbReference type="ARBA" id="ARBA00022692"/>
    </source>
</evidence>
<dbReference type="Gene3D" id="1.10.287.70">
    <property type="match status" value="1"/>
</dbReference>
<keyword evidence="3" id="KW-1003">Cell membrane</keyword>
<protein>
    <submittedName>
        <fullName evidence="18">Putative potassium voltage-gated channel subfamily KQT 1</fullName>
    </submittedName>
</protein>
<keyword evidence="8 15" id="KW-1133">Transmembrane helix</keyword>
<evidence type="ECO:0000256" key="10">
    <source>
        <dbReference type="ARBA" id="ARBA00023136"/>
    </source>
</evidence>
<feature type="transmembrane region" description="Helical" evidence="15">
    <location>
        <begin position="328"/>
        <end position="353"/>
    </location>
</feature>
<dbReference type="GO" id="GO:0008076">
    <property type="term" value="C:voltage-gated potassium channel complex"/>
    <property type="evidence" value="ECO:0007669"/>
    <property type="project" value="TreeGrafter"/>
</dbReference>
<dbReference type="PANTHER" id="PTHR47735:SF9">
    <property type="entry name" value="POTASSIUM VOLTAGE-GATED CHANNEL SUBFAMILY KQT MEMBER 4-LIKE ISOFORM X1"/>
    <property type="match status" value="1"/>
</dbReference>
<keyword evidence="2" id="KW-0813">Transport</keyword>
<evidence type="ECO:0000259" key="16">
    <source>
        <dbReference type="Pfam" id="PF00520"/>
    </source>
</evidence>
<evidence type="ECO:0000256" key="4">
    <source>
        <dbReference type="ARBA" id="ARBA00022538"/>
    </source>
</evidence>
<evidence type="ECO:0000256" key="1">
    <source>
        <dbReference type="ARBA" id="ARBA00004651"/>
    </source>
</evidence>
<reference evidence="18" key="1">
    <citation type="submission" date="2018-02" db="EMBL/GenBank/DDBJ databases">
        <title>Hirudo verbana central nervous system transcriptome analysis of ion channel and receptor content.</title>
        <authorList>
            <person name="Northcutt A.J."/>
            <person name="Schulz D.J."/>
            <person name="Mesce K.A."/>
        </authorList>
    </citation>
    <scope>NUCLEOTIDE SEQUENCE</scope>
</reference>
<evidence type="ECO:0000256" key="3">
    <source>
        <dbReference type="ARBA" id="ARBA00022475"/>
    </source>
</evidence>
<feature type="transmembrane region" description="Helical" evidence="15">
    <location>
        <begin position="266"/>
        <end position="287"/>
    </location>
</feature>
<feature type="region of interest" description="Disordered" evidence="14">
    <location>
        <begin position="653"/>
        <end position="682"/>
    </location>
</feature>
<evidence type="ECO:0000259" key="17">
    <source>
        <dbReference type="Pfam" id="PF03520"/>
    </source>
</evidence>
<feature type="compositionally biased region" description="Polar residues" evidence="14">
    <location>
        <begin position="653"/>
        <end position="670"/>
    </location>
</feature>
<feature type="region of interest" description="Disordered" evidence="14">
    <location>
        <begin position="712"/>
        <end position="815"/>
    </location>
</feature>
<feature type="transmembrane region" description="Helical" evidence="15">
    <location>
        <begin position="127"/>
        <end position="146"/>
    </location>
</feature>
<feature type="compositionally biased region" description="Basic and acidic residues" evidence="14">
    <location>
        <begin position="744"/>
        <end position="755"/>
    </location>
</feature>
<organism evidence="18">
    <name type="scientific">Hirudo verbana</name>
    <dbReference type="NCBI Taxonomy" id="311461"/>
    <lineage>
        <taxon>Eukaryota</taxon>
        <taxon>Metazoa</taxon>
        <taxon>Spiralia</taxon>
        <taxon>Lophotrochozoa</taxon>
        <taxon>Annelida</taxon>
        <taxon>Clitellata</taxon>
        <taxon>Hirudinea</taxon>
        <taxon>Hirudinida</taxon>
        <taxon>Hirudiniformes</taxon>
        <taxon>Hirudinidae</taxon>
        <taxon>Hirudo</taxon>
    </lineage>
</organism>
<dbReference type="InterPro" id="IPR003937">
    <property type="entry name" value="K_chnl_volt-dep_KCNQ"/>
</dbReference>
<dbReference type="InterPro" id="IPR013821">
    <property type="entry name" value="K_chnl_volt-dep_KCNQ_C"/>
</dbReference>
<keyword evidence="10 15" id="KW-0472">Membrane</keyword>
<dbReference type="Pfam" id="PF00520">
    <property type="entry name" value="Ion_trans"/>
    <property type="match status" value="1"/>
</dbReference>
<keyword evidence="11" id="KW-0407">Ion channel</keyword>
<evidence type="ECO:0000256" key="8">
    <source>
        <dbReference type="ARBA" id="ARBA00022989"/>
    </source>
</evidence>
<evidence type="ECO:0000256" key="9">
    <source>
        <dbReference type="ARBA" id="ARBA00023065"/>
    </source>
</evidence>
<evidence type="ECO:0000256" key="12">
    <source>
        <dbReference type="ARBA" id="ARBA00034430"/>
    </source>
</evidence>
<evidence type="ECO:0000256" key="6">
    <source>
        <dbReference type="ARBA" id="ARBA00022882"/>
    </source>
</evidence>
<keyword evidence="9" id="KW-0406">Ion transport</keyword>
<evidence type="ECO:0000256" key="14">
    <source>
        <dbReference type="SAM" id="MobiDB-lite"/>
    </source>
</evidence>
<evidence type="ECO:0000256" key="13">
    <source>
        <dbReference type="SAM" id="Coils"/>
    </source>
</evidence>
<feature type="domain" description="Potassium channel voltage dependent KCNQ C-terminal" evidence="17">
    <location>
        <begin position="524"/>
        <end position="633"/>
    </location>
</feature>
<keyword evidence="4" id="KW-0633">Potassium transport</keyword>
<dbReference type="Pfam" id="PF03520">
    <property type="entry name" value="KCNQ_channel"/>
    <property type="match status" value="1"/>
</dbReference>
<evidence type="ECO:0000256" key="7">
    <source>
        <dbReference type="ARBA" id="ARBA00022958"/>
    </source>
</evidence>
<keyword evidence="13" id="KW-0175">Coiled coil</keyword>
<evidence type="ECO:0000313" key="18">
    <source>
        <dbReference type="EMBL" id="AWJ68225.1"/>
    </source>
</evidence>
<accession>A0A2S1WMA2</accession>
<keyword evidence="7" id="KW-0630">Potassium</keyword>
<name>A0A2S1WMA2_9ANNE</name>
<keyword evidence="6" id="KW-0851">Voltage-gated channel</keyword>
<keyword evidence="5 15" id="KW-0812">Transmembrane</keyword>
<comment type="catalytic activity">
    <reaction evidence="12">
        <text>K(+)(in) = K(+)(out)</text>
        <dbReference type="Rhea" id="RHEA:29463"/>
        <dbReference type="ChEBI" id="CHEBI:29103"/>
    </reaction>
</comment>
<dbReference type="FunFam" id="1.20.120.350:FF:000017">
    <property type="entry name" value="potassium voltage-gated channel subfamily KQT member 1"/>
    <property type="match status" value="1"/>
</dbReference>
<sequence length="815" mass="92197">MATRTNQPPSNLHLKIFCPPGEEKSGKFMSRKISSVAEEISNPGGKVPKESYRVTINHRQTPTVTGEASRLKSTSTKTFTIGQTVIGRTSLLGRPVSARSHRRDVRYRRLQAKAYNFLERPKDWQALSYHLVVFLMVFKCLLLSVFSTIDQYEEVAGIFLYYLELVMMVWFSFEFLVRVWSAGCRSRYQQLSGRIQFIRRPLCIVDLVVIGASVVILLLGSGGKVFATSALRGLRFFQILRMVRVDRRGGSWKLLGSVVWAHRQELFTTLYIGFLGLIFTSFVMFLAEKEKNPKKFGTFADALWWGVITLCTVGYGDSVPITGAGKLIASVCSILGISFFALPAGILGSGFALKVQQQQRQKHLIRRKGPAAVLIQSLWRCYAADEDSTSIATWKIHLKPCRPTQNFSHKSKGNTSFISRLSTRRKDTSAGLATGGVGGAMQHLNLSCSITGLHSPMLLSRSFMCRSNNAVAEEKEEDYCYNDRSVRSRLSLSDFHHYQNLLSNNFHRRSDYRETENDDLDDAEGVTQLTEAHKRAIRALRKIRYFVARRKFKEAFRPYDVKDVIEQYSAGSLDMLTRIKSLQNRLDLILGKSGSKKVTAYESKVTLASRIVKVERQVEEIESKLDLLIDMFKIESCRTKSLLTNEQTSHLADTNYFQQQPPGDTETTNEAGEREEQSKTRPNAILIDNKFQSEPSVTSDCLPQSRLVHRNLSDLGPRRMRKVKPYSRRSLNNQLNFPHLNFGVKEEPETPESKNDLQPSDSKVVVPPLTVFEVDRASSSSPVNESGELKNYGHPQLKRLSANNSSEPPNPRQIF</sequence>
<feature type="transmembrane region" description="Helical" evidence="15">
    <location>
        <begin position="201"/>
        <end position="220"/>
    </location>
</feature>
<dbReference type="Gene3D" id="6.10.140.1910">
    <property type="match status" value="2"/>
</dbReference>
<dbReference type="PANTHER" id="PTHR47735">
    <property type="entry name" value="POTASSIUM VOLTAGE-GATED CHANNEL SUBFAMILY KQT MEMBER 4"/>
    <property type="match status" value="1"/>
</dbReference>
<comment type="subcellular location">
    <subcellularLocation>
        <location evidence="1">Cell membrane</location>
        <topology evidence="1">Multi-pass membrane protein</topology>
    </subcellularLocation>
</comment>
<evidence type="ECO:0000256" key="11">
    <source>
        <dbReference type="ARBA" id="ARBA00023303"/>
    </source>
</evidence>
<dbReference type="AlphaFoldDB" id="A0A2S1WMA2"/>
<dbReference type="InterPro" id="IPR005821">
    <property type="entry name" value="Ion_trans_dom"/>
</dbReference>